<accession>A0A364P2G3</accession>
<evidence type="ECO:0000256" key="3">
    <source>
        <dbReference type="ARBA" id="ARBA00011738"/>
    </source>
</evidence>
<evidence type="ECO:0000256" key="15">
    <source>
        <dbReference type="HAMAP-Rule" id="MF_01690"/>
    </source>
</evidence>
<dbReference type="InterPro" id="IPR005941">
    <property type="entry name" value="DapE_proteobac"/>
</dbReference>
<evidence type="ECO:0000256" key="9">
    <source>
        <dbReference type="ARBA" id="ARBA00022833"/>
    </source>
</evidence>
<comment type="cofactor">
    <cofactor evidence="15">
        <name>Zn(2+)</name>
        <dbReference type="ChEBI" id="CHEBI:29105"/>
    </cofactor>
    <cofactor evidence="15">
        <name>Co(2+)</name>
        <dbReference type="ChEBI" id="CHEBI:48828"/>
    </cofactor>
    <text evidence="15">Binds 2 Zn(2+) or Co(2+) ions per subunit.</text>
</comment>
<feature type="binding site" evidence="15">
    <location>
        <position position="165"/>
    </location>
    <ligand>
        <name>Zn(2+)</name>
        <dbReference type="ChEBI" id="CHEBI:29105"/>
        <label>1</label>
    </ligand>
</feature>
<dbReference type="NCBIfam" id="TIGR01246">
    <property type="entry name" value="dapE_proteo"/>
    <property type="match status" value="1"/>
</dbReference>
<reference evidence="17 18" key="1">
    <citation type="submission" date="2017-11" db="EMBL/GenBank/DDBJ databases">
        <title>Draft genome sequence of magnetotactic bacterium Magnetospirillum kuznetsovii LBB-42.</title>
        <authorList>
            <person name="Grouzdev D.S."/>
            <person name="Rysina M.S."/>
            <person name="Baslerov R.V."/>
            <person name="Koziaeva V."/>
        </authorList>
    </citation>
    <scope>NUCLEOTIDE SEQUENCE [LARGE SCALE GENOMIC DNA]</scope>
    <source>
        <strain evidence="17 18">LBB-42</strain>
    </source>
</reference>
<organism evidence="17 18">
    <name type="scientific">Paramagnetospirillum kuznetsovii</name>
    <dbReference type="NCBI Taxonomy" id="2053833"/>
    <lineage>
        <taxon>Bacteria</taxon>
        <taxon>Pseudomonadati</taxon>
        <taxon>Pseudomonadota</taxon>
        <taxon>Alphaproteobacteria</taxon>
        <taxon>Rhodospirillales</taxon>
        <taxon>Magnetospirillaceae</taxon>
        <taxon>Paramagnetospirillum</taxon>
    </lineage>
</organism>
<dbReference type="GO" id="GO:0009089">
    <property type="term" value="P:lysine biosynthetic process via diaminopimelate"/>
    <property type="evidence" value="ECO:0007669"/>
    <property type="project" value="UniProtKB-UniRule"/>
</dbReference>
<keyword evidence="8 15" id="KW-0378">Hydrolase</keyword>
<dbReference type="InterPro" id="IPR002933">
    <property type="entry name" value="Peptidase_M20"/>
</dbReference>
<dbReference type="Proteomes" id="UP000251075">
    <property type="component" value="Unassembled WGS sequence"/>
</dbReference>
<evidence type="ECO:0000256" key="8">
    <source>
        <dbReference type="ARBA" id="ARBA00022801"/>
    </source>
</evidence>
<dbReference type="GO" id="GO:0050897">
    <property type="term" value="F:cobalt ion binding"/>
    <property type="evidence" value="ECO:0007669"/>
    <property type="project" value="UniProtKB-UniRule"/>
</dbReference>
<keyword evidence="9 15" id="KW-0862">Zinc</keyword>
<feature type="binding site" evidence="15">
    <location>
        <position position="350"/>
    </location>
    <ligand>
        <name>Zn(2+)</name>
        <dbReference type="ChEBI" id="CHEBI:29105"/>
        <label>2</label>
    </ligand>
</feature>
<feature type="binding site" evidence="15">
    <location>
        <position position="72"/>
    </location>
    <ligand>
        <name>Zn(2+)</name>
        <dbReference type="ChEBI" id="CHEBI:29105"/>
        <label>1</label>
    </ligand>
</feature>
<dbReference type="NCBIfam" id="NF009557">
    <property type="entry name" value="PRK13009.1"/>
    <property type="match status" value="1"/>
</dbReference>
<evidence type="ECO:0000256" key="5">
    <source>
        <dbReference type="ARBA" id="ARBA00022391"/>
    </source>
</evidence>
<comment type="similarity">
    <text evidence="2 15">Belongs to the peptidase M20A family. DapE subfamily.</text>
</comment>
<name>A0A364P2G3_9PROT</name>
<sequence length="375" mass="39636">MNLTTPLDLAQSLIRCASVTPEDAGALDVLAEALGRLGFVCHDIRFDTGGPEIRNLYARLGDRGPNFCFAGHTDVVPPGKGWTVEPFGGAVIGDKLFGRGAADMKGAIACFVAAVARRLDEGKPQGSISLLITGDEEGPAVDGTVKVLEWLKARGETIDSCVVGEPTNPRRLGEMMKIGRRGSLNCRLTVFGTQGHSAYPHLADNPIPRLLDILSRLTASPLDEGNDHFQATTLALTTVDVGNPATNVIPAEARAGFNIRFNDMHSGAALEGWIRQVVADAGGEVEIKVEVSGESFLTPPGALSQRLADAITAVTGLTPELSTTGGTSDARFIKNHCPVVEFGLVGQSMHKSDEHVAVADLEALTQIYHRLLASA</sequence>
<dbReference type="EC" id="3.5.1.18" evidence="4 15"/>
<feature type="binding site" evidence="15">
    <location>
        <position position="103"/>
    </location>
    <ligand>
        <name>Zn(2+)</name>
        <dbReference type="ChEBI" id="CHEBI:29105"/>
        <label>2</label>
    </ligand>
</feature>
<evidence type="ECO:0000256" key="6">
    <source>
        <dbReference type="ARBA" id="ARBA00022605"/>
    </source>
</evidence>
<dbReference type="InterPro" id="IPR050072">
    <property type="entry name" value="Peptidase_M20A"/>
</dbReference>
<evidence type="ECO:0000313" key="18">
    <source>
        <dbReference type="Proteomes" id="UP000251075"/>
    </source>
</evidence>
<evidence type="ECO:0000256" key="11">
    <source>
        <dbReference type="ARBA" id="ARBA00023154"/>
    </source>
</evidence>
<dbReference type="GO" id="GO:0008777">
    <property type="term" value="F:acetylornithine deacetylase activity"/>
    <property type="evidence" value="ECO:0007669"/>
    <property type="project" value="TreeGrafter"/>
</dbReference>
<evidence type="ECO:0000256" key="12">
    <source>
        <dbReference type="ARBA" id="ARBA00023285"/>
    </source>
</evidence>
<evidence type="ECO:0000256" key="14">
    <source>
        <dbReference type="ARBA" id="ARBA00051301"/>
    </source>
</evidence>
<dbReference type="InterPro" id="IPR011650">
    <property type="entry name" value="Peptidase_M20_dimer"/>
</dbReference>
<evidence type="ECO:0000256" key="10">
    <source>
        <dbReference type="ARBA" id="ARBA00022915"/>
    </source>
</evidence>
<dbReference type="GO" id="GO:0006526">
    <property type="term" value="P:L-arginine biosynthetic process"/>
    <property type="evidence" value="ECO:0007669"/>
    <property type="project" value="TreeGrafter"/>
</dbReference>
<feature type="binding site" evidence="15">
    <location>
        <position position="103"/>
    </location>
    <ligand>
        <name>Zn(2+)</name>
        <dbReference type="ChEBI" id="CHEBI:29105"/>
        <label>1</label>
    </ligand>
</feature>
<dbReference type="PANTHER" id="PTHR43808:SF31">
    <property type="entry name" value="N-ACETYL-L-CITRULLINE DEACETYLASE"/>
    <property type="match status" value="1"/>
</dbReference>
<dbReference type="PANTHER" id="PTHR43808">
    <property type="entry name" value="ACETYLORNITHINE DEACETYLASE"/>
    <property type="match status" value="1"/>
</dbReference>
<protein>
    <recommendedName>
        <fullName evidence="5 15">Succinyl-diaminopimelate desuccinylase</fullName>
        <shortName evidence="15">SDAP desuccinylase</shortName>
        <ecNumber evidence="4 15">3.5.1.18</ecNumber>
    </recommendedName>
    <alternativeName>
        <fullName evidence="13 15">N-succinyl-LL-2,6-diaminoheptanedioate amidohydrolase</fullName>
    </alternativeName>
</protein>
<keyword evidence="6 15" id="KW-0028">Amino-acid biosynthesis</keyword>
<keyword evidence="10 15" id="KW-0220">Diaminopimelate biosynthesis</keyword>
<dbReference type="GO" id="GO:0008270">
    <property type="term" value="F:zinc ion binding"/>
    <property type="evidence" value="ECO:0007669"/>
    <property type="project" value="UniProtKB-UniRule"/>
</dbReference>
<keyword evidence="7 15" id="KW-0479">Metal-binding</keyword>
<keyword evidence="12 15" id="KW-0170">Cobalt</keyword>
<keyword evidence="18" id="KW-1185">Reference proteome</keyword>
<feature type="active site" evidence="15">
    <location>
        <position position="74"/>
    </location>
</feature>
<evidence type="ECO:0000256" key="2">
    <source>
        <dbReference type="ARBA" id="ARBA00006746"/>
    </source>
</evidence>
<comment type="catalytic activity">
    <reaction evidence="14 15">
        <text>N-succinyl-(2S,6S)-2,6-diaminopimelate + H2O = (2S,6S)-2,6-diaminopimelate + succinate</text>
        <dbReference type="Rhea" id="RHEA:22608"/>
        <dbReference type="ChEBI" id="CHEBI:15377"/>
        <dbReference type="ChEBI" id="CHEBI:30031"/>
        <dbReference type="ChEBI" id="CHEBI:57609"/>
        <dbReference type="ChEBI" id="CHEBI:58087"/>
        <dbReference type="EC" id="3.5.1.18"/>
    </reaction>
</comment>
<gene>
    <name evidence="15" type="primary">dapE</name>
    <name evidence="17" type="ORF">CU669_04835</name>
</gene>
<evidence type="ECO:0000313" key="17">
    <source>
        <dbReference type="EMBL" id="RAU23450.1"/>
    </source>
</evidence>
<comment type="function">
    <text evidence="15">Catalyzes the hydrolysis of N-succinyl-L,L-diaminopimelic acid (SDAP), forming succinate and LL-2,6-diaminopimelate (DAP), an intermediate involved in the bacterial biosynthesis of lysine and meso-diaminopimelic acid, an essential component of bacterial cell walls.</text>
</comment>
<dbReference type="Gene3D" id="3.40.630.10">
    <property type="entry name" value="Zn peptidases"/>
    <property type="match status" value="2"/>
</dbReference>
<proteinExistence type="inferred from homology"/>
<dbReference type="GO" id="GO:0019877">
    <property type="term" value="P:diaminopimelate biosynthetic process"/>
    <property type="evidence" value="ECO:0007669"/>
    <property type="project" value="UniProtKB-UniRule"/>
</dbReference>
<evidence type="ECO:0000256" key="4">
    <source>
        <dbReference type="ARBA" id="ARBA00011921"/>
    </source>
</evidence>
<dbReference type="GO" id="GO:0009014">
    <property type="term" value="F:succinyl-diaminopimelate desuccinylase activity"/>
    <property type="evidence" value="ECO:0007669"/>
    <property type="project" value="UniProtKB-UniRule"/>
</dbReference>
<comment type="caution">
    <text evidence="17">The sequence shown here is derived from an EMBL/GenBank/DDBJ whole genome shotgun (WGS) entry which is preliminary data.</text>
</comment>
<dbReference type="OrthoDB" id="9809784at2"/>
<feature type="binding site" evidence="15">
    <location>
        <position position="137"/>
    </location>
    <ligand>
        <name>Zn(2+)</name>
        <dbReference type="ChEBI" id="CHEBI:29105"/>
        <label>2</label>
    </ligand>
</feature>
<feature type="domain" description="Peptidase M20 dimerisation" evidence="16">
    <location>
        <begin position="178"/>
        <end position="284"/>
    </location>
</feature>
<evidence type="ECO:0000256" key="1">
    <source>
        <dbReference type="ARBA" id="ARBA00005130"/>
    </source>
</evidence>
<comment type="pathway">
    <text evidence="1 15">Amino-acid biosynthesis; L-lysine biosynthesis via DAP pathway; LL-2,6-diaminopimelate from (S)-tetrahydrodipicolinate (succinylase route): step 3/3.</text>
</comment>
<feature type="active site" description="Proton acceptor" evidence="15">
    <location>
        <position position="136"/>
    </location>
</feature>
<keyword evidence="11 15" id="KW-0457">Lysine biosynthesis</keyword>
<dbReference type="InterPro" id="IPR036264">
    <property type="entry name" value="Bact_exopeptidase_dim_dom"/>
</dbReference>
<dbReference type="AlphaFoldDB" id="A0A364P2G3"/>
<dbReference type="Pfam" id="PF07687">
    <property type="entry name" value="M20_dimer"/>
    <property type="match status" value="1"/>
</dbReference>
<evidence type="ECO:0000259" key="16">
    <source>
        <dbReference type="Pfam" id="PF07687"/>
    </source>
</evidence>
<dbReference type="HAMAP" id="MF_01690">
    <property type="entry name" value="DapE"/>
    <property type="match status" value="1"/>
</dbReference>
<comment type="subunit">
    <text evidence="3 15">Homodimer.</text>
</comment>
<dbReference type="EMBL" id="PGTO01000002">
    <property type="protein sequence ID" value="RAU23450.1"/>
    <property type="molecule type" value="Genomic_DNA"/>
</dbReference>
<dbReference type="RefSeq" id="WP_112142649.1">
    <property type="nucleotide sequence ID" value="NZ_PGTO01000002.1"/>
</dbReference>
<dbReference type="SUPFAM" id="SSF55031">
    <property type="entry name" value="Bacterial exopeptidase dimerisation domain"/>
    <property type="match status" value="1"/>
</dbReference>
<dbReference type="CDD" id="cd03891">
    <property type="entry name" value="M20_DapE_proteobac"/>
    <property type="match status" value="1"/>
</dbReference>
<dbReference type="Pfam" id="PF01546">
    <property type="entry name" value="Peptidase_M20"/>
    <property type="match status" value="1"/>
</dbReference>
<dbReference type="SUPFAM" id="SSF53187">
    <property type="entry name" value="Zn-dependent exopeptidases"/>
    <property type="match status" value="1"/>
</dbReference>
<evidence type="ECO:0000256" key="7">
    <source>
        <dbReference type="ARBA" id="ARBA00022723"/>
    </source>
</evidence>
<evidence type="ECO:0000256" key="13">
    <source>
        <dbReference type="ARBA" id="ARBA00031891"/>
    </source>
</evidence>
<dbReference type="UniPathway" id="UPA00034">
    <property type="reaction ID" value="UER00021"/>
</dbReference>